<protein>
    <recommendedName>
        <fullName evidence="10 12">Fructose-1,6-bisphosphatase class 1</fullName>
        <shortName evidence="12">FBPase class 1</shortName>
        <ecNumber evidence="4 12">3.1.3.11</ecNumber>
    </recommendedName>
    <alternativeName>
        <fullName evidence="11 12">D-fructose-1,6-bisphosphate 1-phosphohydrolase class 1</fullName>
    </alternativeName>
</protein>
<dbReference type="GO" id="GO:0042132">
    <property type="term" value="F:fructose 1,6-bisphosphate 1-phosphatase activity"/>
    <property type="evidence" value="ECO:0007669"/>
    <property type="project" value="UniProtKB-UniRule"/>
</dbReference>
<evidence type="ECO:0000256" key="10">
    <source>
        <dbReference type="ARBA" id="ARBA00072069"/>
    </source>
</evidence>
<dbReference type="FunFam" id="3.40.190.80:FF:000011">
    <property type="entry name" value="Fructose-1,6-bisphosphatase class 1"/>
    <property type="match status" value="1"/>
</dbReference>
<dbReference type="CDD" id="cd00354">
    <property type="entry name" value="FBPase"/>
    <property type="match status" value="1"/>
</dbReference>
<dbReference type="InterPro" id="IPR000146">
    <property type="entry name" value="FBPase_class-1"/>
</dbReference>
<comment type="cofactor">
    <cofactor evidence="12">
        <name>Mg(2+)</name>
        <dbReference type="ChEBI" id="CHEBI:18420"/>
    </cofactor>
    <text evidence="12">Binds 2 magnesium ions per subunit.</text>
</comment>
<dbReference type="GO" id="GO:0005986">
    <property type="term" value="P:sucrose biosynthetic process"/>
    <property type="evidence" value="ECO:0007669"/>
    <property type="project" value="TreeGrafter"/>
</dbReference>
<dbReference type="AlphaFoldDB" id="A0A6S6TIY9"/>
<feature type="binding site" evidence="12">
    <location>
        <position position="118"/>
    </location>
    <ligand>
        <name>Mg(2+)</name>
        <dbReference type="ChEBI" id="CHEBI:18420"/>
        <label>2</label>
    </ligand>
</feature>
<feature type="binding site" evidence="12">
    <location>
        <position position="213"/>
    </location>
    <ligand>
        <name>substrate</name>
    </ligand>
</feature>
<evidence type="ECO:0000256" key="1">
    <source>
        <dbReference type="ARBA" id="ARBA00001273"/>
    </source>
</evidence>
<dbReference type="FunFam" id="3.30.540.10:FF:000002">
    <property type="entry name" value="Fructose-1,6-bisphosphatase class 1"/>
    <property type="match status" value="1"/>
</dbReference>
<dbReference type="Pfam" id="PF00316">
    <property type="entry name" value="FBPase"/>
    <property type="match status" value="1"/>
</dbReference>
<evidence type="ECO:0000313" key="16">
    <source>
        <dbReference type="EMBL" id="CAA6814828.1"/>
    </source>
</evidence>
<comment type="subunit">
    <text evidence="12">Homotetramer.</text>
</comment>
<comment type="subcellular location">
    <subcellularLocation>
        <location evidence="12">Cytoplasm</location>
    </subcellularLocation>
</comment>
<dbReference type="PRINTS" id="PR00115">
    <property type="entry name" value="F16BPHPHTASE"/>
</dbReference>
<organism evidence="16">
    <name type="scientific">uncultured Thiotrichaceae bacterium</name>
    <dbReference type="NCBI Taxonomy" id="298394"/>
    <lineage>
        <taxon>Bacteria</taxon>
        <taxon>Pseudomonadati</taxon>
        <taxon>Pseudomonadota</taxon>
        <taxon>Gammaproteobacteria</taxon>
        <taxon>Thiotrichales</taxon>
        <taxon>Thiotrichaceae</taxon>
        <taxon>environmental samples</taxon>
    </lineage>
</organism>
<reference evidence="16" key="1">
    <citation type="submission" date="2020-01" db="EMBL/GenBank/DDBJ databases">
        <authorList>
            <person name="Meier V. D."/>
            <person name="Meier V D."/>
        </authorList>
    </citation>
    <scope>NUCLEOTIDE SEQUENCE</scope>
    <source>
        <strain evidence="16">HLG_WM_MAG_07</strain>
    </source>
</reference>
<dbReference type="InterPro" id="IPR020548">
    <property type="entry name" value="Fructose_bisphosphatase_AS"/>
</dbReference>
<feature type="binding site" evidence="12">
    <location>
        <position position="279"/>
    </location>
    <ligand>
        <name>substrate</name>
    </ligand>
</feature>
<dbReference type="GO" id="GO:0000287">
    <property type="term" value="F:magnesium ion binding"/>
    <property type="evidence" value="ECO:0007669"/>
    <property type="project" value="UniProtKB-UniRule"/>
</dbReference>
<dbReference type="InterPro" id="IPR028343">
    <property type="entry name" value="FBPtase"/>
</dbReference>
<dbReference type="GO" id="GO:0005829">
    <property type="term" value="C:cytosol"/>
    <property type="evidence" value="ECO:0007669"/>
    <property type="project" value="TreeGrafter"/>
</dbReference>
<comment type="catalytic activity">
    <reaction evidence="1 12">
        <text>beta-D-fructose 1,6-bisphosphate + H2O = beta-D-fructose 6-phosphate + phosphate</text>
        <dbReference type="Rhea" id="RHEA:11064"/>
        <dbReference type="ChEBI" id="CHEBI:15377"/>
        <dbReference type="ChEBI" id="CHEBI:32966"/>
        <dbReference type="ChEBI" id="CHEBI:43474"/>
        <dbReference type="ChEBI" id="CHEBI:57634"/>
        <dbReference type="EC" id="3.1.3.11"/>
    </reaction>
</comment>
<comment type="similarity">
    <text evidence="3 12 13">Belongs to the FBPase class 1 family.</text>
</comment>
<feature type="binding site" evidence="12">
    <location>
        <position position="121"/>
    </location>
    <ligand>
        <name>Mg(2+)</name>
        <dbReference type="ChEBI" id="CHEBI:18420"/>
        <label>2</label>
    </ligand>
</feature>
<keyword evidence="7 12" id="KW-0378">Hydrolase</keyword>
<dbReference type="GO" id="GO:0030388">
    <property type="term" value="P:fructose 1,6-bisphosphate metabolic process"/>
    <property type="evidence" value="ECO:0007669"/>
    <property type="project" value="TreeGrafter"/>
</dbReference>
<dbReference type="NCBIfam" id="NF006779">
    <property type="entry name" value="PRK09293.1-3"/>
    <property type="match status" value="1"/>
</dbReference>
<feature type="binding site" evidence="12">
    <location>
        <position position="96"/>
    </location>
    <ligand>
        <name>Mg(2+)</name>
        <dbReference type="ChEBI" id="CHEBI:18420"/>
        <label>1</label>
    </ligand>
</feature>
<sequence length="340" mass="36884">MAAEKMGTTLSTFIIDEQRRLGDQASGLFTGLLNDIAIACKGISNLVNKGDLAGVLGTTGTENTMGDAQKKMDLIANDLFIDALENNGHCAGMASEELDNVLCLPEGKPRGPYLVTFDPLDGSSNMDINMDVGAIFSVLKAPEGVQCPTAEDFSRPGVEQVAAGYCLYGPSSMLVLTTGNGVNGFTLCSSIGEFILTHPNMEIPEDTSEFAINMSNQRFWEQPVKDYIADCIQGEEGPLGKRYNMRWVAAMVGEIHRILIRGGIFMYPIDERNREAGGKLRLLYEGNPMAMIVEAAGGAAYTGYERILEVKPNGDPHQRVPVIMGSKNEVEKAMDYHRNA</sequence>
<evidence type="ECO:0000259" key="14">
    <source>
        <dbReference type="Pfam" id="PF00316"/>
    </source>
</evidence>
<evidence type="ECO:0000259" key="15">
    <source>
        <dbReference type="Pfam" id="PF18913"/>
    </source>
</evidence>
<dbReference type="PIRSF" id="PIRSF000904">
    <property type="entry name" value="FBPtase_SBPase"/>
    <property type="match status" value="1"/>
</dbReference>
<keyword evidence="9 12" id="KW-0119">Carbohydrate metabolism</keyword>
<dbReference type="GO" id="GO:0006000">
    <property type="term" value="P:fructose metabolic process"/>
    <property type="evidence" value="ECO:0007669"/>
    <property type="project" value="TreeGrafter"/>
</dbReference>
<evidence type="ECO:0000256" key="12">
    <source>
        <dbReference type="HAMAP-Rule" id="MF_01855"/>
    </source>
</evidence>
<keyword evidence="5 12" id="KW-0963">Cytoplasm</keyword>
<comment type="pathway">
    <text evidence="2">Carbohydrate biosynthesis; Calvin cycle.</text>
</comment>
<dbReference type="InterPro" id="IPR033391">
    <property type="entry name" value="FBPase_N"/>
</dbReference>
<dbReference type="Pfam" id="PF18913">
    <property type="entry name" value="FBPase_C"/>
    <property type="match status" value="1"/>
</dbReference>
<evidence type="ECO:0000256" key="6">
    <source>
        <dbReference type="ARBA" id="ARBA00022723"/>
    </source>
</evidence>
<evidence type="ECO:0000256" key="11">
    <source>
        <dbReference type="ARBA" id="ARBA00081210"/>
    </source>
</evidence>
<dbReference type="InterPro" id="IPR044015">
    <property type="entry name" value="FBPase_C_dom"/>
</dbReference>
<evidence type="ECO:0000256" key="9">
    <source>
        <dbReference type="ARBA" id="ARBA00023277"/>
    </source>
</evidence>
<dbReference type="Gene3D" id="3.40.190.80">
    <property type="match status" value="1"/>
</dbReference>
<accession>A0A6S6TIY9</accession>
<dbReference type="PANTHER" id="PTHR11556:SF35">
    <property type="entry name" value="SEDOHEPTULOSE-1,7-BISPHOSPHATASE, CHLOROPLASTIC"/>
    <property type="match status" value="1"/>
</dbReference>
<keyword evidence="6 12" id="KW-0479">Metal-binding</keyword>
<comment type="caution">
    <text evidence="12">Lacks conserved residue(s) required for the propagation of feature annotation.</text>
</comment>
<evidence type="ECO:0000256" key="3">
    <source>
        <dbReference type="ARBA" id="ARBA00010941"/>
    </source>
</evidence>
<dbReference type="EMBL" id="CACVAY010000071">
    <property type="protein sequence ID" value="CAA6814828.1"/>
    <property type="molecule type" value="Genomic_DNA"/>
</dbReference>
<feature type="binding site" evidence="12">
    <location>
        <begin position="121"/>
        <end position="124"/>
    </location>
    <ligand>
        <name>substrate</name>
    </ligand>
</feature>
<dbReference type="Gene3D" id="3.30.540.10">
    <property type="entry name" value="Fructose-1,6-Bisphosphatase, subunit A, domain 1"/>
    <property type="match status" value="1"/>
</dbReference>
<dbReference type="EC" id="3.1.3.11" evidence="4 12"/>
<dbReference type="SUPFAM" id="SSF56655">
    <property type="entry name" value="Carbohydrate phosphatase"/>
    <property type="match status" value="1"/>
</dbReference>
<gene>
    <name evidence="12" type="primary">fbp</name>
    <name evidence="16" type="ORF">HELGO_WM4372</name>
</gene>
<evidence type="ECO:0000256" key="13">
    <source>
        <dbReference type="RuleBase" id="RU000508"/>
    </source>
</evidence>
<dbReference type="GO" id="GO:0006094">
    <property type="term" value="P:gluconeogenesis"/>
    <property type="evidence" value="ECO:0007669"/>
    <property type="project" value="UniProtKB-UniRule"/>
</dbReference>
<evidence type="ECO:0000256" key="8">
    <source>
        <dbReference type="ARBA" id="ARBA00022842"/>
    </source>
</evidence>
<keyword evidence="8 12" id="KW-0460">Magnesium</keyword>
<evidence type="ECO:0000256" key="2">
    <source>
        <dbReference type="ARBA" id="ARBA00005215"/>
    </source>
</evidence>
<dbReference type="PANTHER" id="PTHR11556">
    <property type="entry name" value="FRUCTOSE-1,6-BISPHOSPHATASE-RELATED"/>
    <property type="match status" value="1"/>
</dbReference>
<name>A0A6S6TIY9_9GAMM</name>
<feature type="domain" description="Fructose-1-6-bisphosphatase class 1 C-terminal" evidence="15">
    <location>
        <begin position="203"/>
        <end position="337"/>
    </location>
</feature>
<dbReference type="PROSITE" id="PS00124">
    <property type="entry name" value="FBPASE"/>
    <property type="match status" value="1"/>
</dbReference>
<dbReference type="HAMAP" id="MF_01855">
    <property type="entry name" value="FBPase_class1"/>
    <property type="match status" value="1"/>
</dbReference>
<dbReference type="GO" id="GO:0006002">
    <property type="term" value="P:fructose 6-phosphate metabolic process"/>
    <property type="evidence" value="ECO:0007669"/>
    <property type="project" value="TreeGrafter"/>
</dbReference>
<feature type="binding site" evidence="12">
    <location>
        <position position="285"/>
    </location>
    <ligand>
        <name>Mg(2+)</name>
        <dbReference type="ChEBI" id="CHEBI:18420"/>
        <label>2</label>
    </ligand>
</feature>
<feature type="binding site" evidence="12">
    <location>
        <position position="118"/>
    </location>
    <ligand>
        <name>Mg(2+)</name>
        <dbReference type="ChEBI" id="CHEBI:18420"/>
        <label>1</label>
    </ligand>
</feature>
<dbReference type="PIRSF" id="PIRSF500210">
    <property type="entry name" value="FBPtase"/>
    <property type="match status" value="1"/>
</dbReference>
<feature type="domain" description="Fructose-1-6-bisphosphatase class I N-terminal" evidence="14">
    <location>
        <begin position="9"/>
        <end position="199"/>
    </location>
</feature>
<proteinExistence type="inferred from homology"/>
<evidence type="ECO:0000256" key="7">
    <source>
        <dbReference type="ARBA" id="ARBA00022801"/>
    </source>
</evidence>
<evidence type="ECO:0000256" key="5">
    <source>
        <dbReference type="ARBA" id="ARBA00022490"/>
    </source>
</evidence>
<evidence type="ECO:0000256" key="4">
    <source>
        <dbReference type="ARBA" id="ARBA00013093"/>
    </source>
</evidence>
<feature type="binding site" evidence="12">
    <location>
        <position position="120"/>
    </location>
    <ligand>
        <name>Mg(2+)</name>
        <dbReference type="ChEBI" id="CHEBI:18420"/>
        <label>1</label>
    </ligand>
</feature>